<feature type="active site" description="Proton donor/acceptor" evidence="9">
    <location>
        <position position="200"/>
    </location>
</feature>
<evidence type="ECO:0000256" key="4">
    <source>
        <dbReference type="ARBA" id="ARBA00022801"/>
    </source>
</evidence>
<dbReference type="Gene3D" id="3.30.1380.10">
    <property type="match status" value="1"/>
</dbReference>
<keyword evidence="5 9" id="KW-0862">Zinc</keyword>
<dbReference type="AlphaFoldDB" id="A0A1H9Y531"/>
<organism evidence="11 12">
    <name type="scientific">Thalassotalea agarivorans</name>
    <name type="common">Thalassomonas agarivorans</name>
    <dbReference type="NCBI Taxonomy" id="349064"/>
    <lineage>
        <taxon>Bacteria</taxon>
        <taxon>Pseudomonadati</taxon>
        <taxon>Pseudomonadota</taxon>
        <taxon>Gammaproteobacteria</taxon>
        <taxon>Alteromonadales</taxon>
        <taxon>Colwelliaceae</taxon>
        <taxon>Thalassotalea</taxon>
    </lineage>
</organism>
<accession>A0A1H9Y531</accession>
<keyword evidence="7 9" id="KW-0482">Metalloprotease</keyword>
<comment type="cofactor">
    <cofactor evidence="9">
        <name>Zn(2+)</name>
        <dbReference type="ChEBI" id="CHEBI:29105"/>
    </cofactor>
    <text evidence="9">Binds 1 zinc ion per subunit.</text>
</comment>
<dbReference type="RefSeq" id="WP_093326716.1">
    <property type="nucleotide sequence ID" value="NZ_AP027363.1"/>
</dbReference>
<proteinExistence type="inferred from homology"/>
<keyword evidence="8 10" id="KW-0961">Cell wall biogenesis/degradation</keyword>
<dbReference type="Proteomes" id="UP000199308">
    <property type="component" value="Unassembled WGS sequence"/>
</dbReference>
<dbReference type="SUPFAM" id="SSF55166">
    <property type="entry name" value="Hedgehog/DD-peptidase"/>
    <property type="match status" value="1"/>
</dbReference>
<evidence type="ECO:0000313" key="12">
    <source>
        <dbReference type="Proteomes" id="UP000199308"/>
    </source>
</evidence>
<dbReference type="EC" id="3.4.13.22" evidence="9 10"/>
<gene>
    <name evidence="9" type="primary">ddpX</name>
    <name evidence="11" type="ORF">SAMN05660429_00078</name>
</gene>
<dbReference type="GO" id="GO:0006508">
    <property type="term" value="P:proteolysis"/>
    <property type="evidence" value="ECO:0007669"/>
    <property type="project" value="UniProtKB-KW"/>
</dbReference>
<evidence type="ECO:0000256" key="2">
    <source>
        <dbReference type="ARBA" id="ARBA00022670"/>
    </source>
</evidence>
<evidence type="ECO:0000256" key="5">
    <source>
        <dbReference type="ARBA" id="ARBA00022833"/>
    </source>
</evidence>
<dbReference type="GO" id="GO:0071555">
    <property type="term" value="P:cell wall organization"/>
    <property type="evidence" value="ECO:0007669"/>
    <property type="project" value="UniProtKB-KW"/>
</dbReference>
<keyword evidence="3 9" id="KW-0479">Metal-binding</keyword>
<protein>
    <recommendedName>
        <fullName evidence="9 10">D-alanyl-D-alanine dipeptidase</fullName>
        <shortName evidence="9 10">D-Ala-D-Ala dipeptidase</shortName>
        <ecNumber evidence="9 10">3.4.13.22</ecNumber>
    </recommendedName>
</protein>
<dbReference type="GO" id="GO:0160237">
    <property type="term" value="F:D-Ala-D-Ala dipeptidase activity"/>
    <property type="evidence" value="ECO:0007669"/>
    <property type="project" value="UniProtKB-EC"/>
</dbReference>
<feature type="binding site" evidence="9">
    <location>
        <position position="139"/>
    </location>
    <ligand>
        <name>Zn(2+)</name>
        <dbReference type="ChEBI" id="CHEBI:29105"/>
        <note>catalytic</note>
    </ligand>
</feature>
<dbReference type="HAMAP" id="MF_01924">
    <property type="entry name" value="A_A_dipeptidase"/>
    <property type="match status" value="1"/>
</dbReference>
<dbReference type="PANTHER" id="PTHR43126">
    <property type="entry name" value="D-ALANYL-D-ALANINE DIPEPTIDASE"/>
    <property type="match status" value="1"/>
</dbReference>
<evidence type="ECO:0000256" key="6">
    <source>
        <dbReference type="ARBA" id="ARBA00022997"/>
    </source>
</evidence>
<evidence type="ECO:0000256" key="8">
    <source>
        <dbReference type="ARBA" id="ARBA00023316"/>
    </source>
</evidence>
<reference evidence="11 12" key="1">
    <citation type="submission" date="2016-10" db="EMBL/GenBank/DDBJ databases">
        <authorList>
            <person name="de Groot N.N."/>
        </authorList>
    </citation>
    <scope>NUCLEOTIDE SEQUENCE [LARGE SCALE GENOMIC DNA]</scope>
    <source>
        <strain evidence="11 12">DSM 19706</strain>
    </source>
</reference>
<name>A0A1H9Y531_THASX</name>
<dbReference type="OrthoDB" id="9801430at2"/>
<evidence type="ECO:0000313" key="11">
    <source>
        <dbReference type="EMBL" id="SES63957.1"/>
    </source>
</evidence>
<dbReference type="STRING" id="349064.SAMN05660429_00078"/>
<feature type="site" description="Transition state stabilizer" evidence="9">
    <location>
        <position position="88"/>
    </location>
</feature>
<keyword evidence="12" id="KW-1185">Reference proteome</keyword>
<keyword evidence="2 9" id="KW-0645">Protease</keyword>
<comment type="similarity">
    <text evidence="9 10">Belongs to the peptidase M15D family.</text>
</comment>
<dbReference type="GO" id="GO:0008270">
    <property type="term" value="F:zinc ion binding"/>
    <property type="evidence" value="ECO:0007669"/>
    <property type="project" value="UniProtKB-UniRule"/>
</dbReference>
<dbReference type="PIRSF" id="PIRSF026671">
    <property type="entry name" value="AA_dipeptidase"/>
    <property type="match status" value="1"/>
</dbReference>
<sequence length="223" mass="25511">MSKRILILALVAVQVQAKEQEFVDIKSHITNVNYDIRYYSGNNFVGERIDGYKAAKCLVHKNAIAALSKASEALNKAGDRFKFFDCYRPEKAVAHFMRWAKDLEDIKTKKTYYPNLDKSAFVGPYIAPRSGHSKGYTVDLTLEQKQPNGSYTEVDMGSAFDMFDLVSNTDNPSITKQQKANRYLLKKSLEAVGFSAYDMEWWHFTYTAVPSNERATFYDFDVK</sequence>
<dbReference type="InterPro" id="IPR009045">
    <property type="entry name" value="Zn_M74/Hedgehog-like"/>
</dbReference>
<evidence type="ECO:0000256" key="9">
    <source>
        <dbReference type="HAMAP-Rule" id="MF_01924"/>
    </source>
</evidence>
<keyword evidence="4 9" id="KW-0378">Hydrolase</keyword>
<dbReference type="Pfam" id="PF01427">
    <property type="entry name" value="Peptidase_M15"/>
    <property type="match status" value="1"/>
</dbReference>
<dbReference type="GO" id="GO:0008237">
    <property type="term" value="F:metallopeptidase activity"/>
    <property type="evidence" value="ECO:0007669"/>
    <property type="project" value="UniProtKB-KW"/>
</dbReference>
<feature type="binding site" evidence="9">
    <location>
        <position position="203"/>
    </location>
    <ligand>
        <name>Zn(2+)</name>
        <dbReference type="ChEBI" id="CHEBI:29105"/>
        <note>catalytic</note>
    </ligand>
</feature>
<evidence type="ECO:0000256" key="7">
    <source>
        <dbReference type="ARBA" id="ARBA00023049"/>
    </source>
</evidence>
<feature type="binding site" evidence="9">
    <location>
        <position position="132"/>
    </location>
    <ligand>
        <name>Zn(2+)</name>
        <dbReference type="ChEBI" id="CHEBI:29105"/>
        <note>catalytic</note>
    </ligand>
</feature>
<dbReference type="EMBL" id="FOHK01000001">
    <property type="protein sequence ID" value="SES63957.1"/>
    <property type="molecule type" value="Genomic_DNA"/>
</dbReference>
<dbReference type="CDD" id="cd14817">
    <property type="entry name" value="D-Ala-D-Ala_dipeptidase_VanX"/>
    <property type="match status" value="1"/>
</dbReference>
<dbReference type="PANTHER" id="PTHR43126:SF1">
    <property type="entry name" value="D-ALANYL-D-ALANINE DIPEPTIDASE"/>
    <property type="match status" value="1"/>
</dbReference>
<dbReference type="InterPro" id="IPR000755">
    <property type="entry name" value="A_A_dipeptidase"/>
</dbReference>
<evidence type="ECO:0000256" key="10">
    <source>
        <dbReference type="PIRNR" id="PIRNR026671"/>
    </source>
</evidence>
<comment type="function">
    <text evidence="9 10">Catalyzes hydrolysis of the D-alanyl-D-alanine dipeptide.</text>
</comment>
<comment type="catalytic activity">
    <reaction evidence="1 9 10">
        <text>D-alanyl-D-alanine + H2O = 2 D-alanine</text>
        <dbReference type="Rhea" id="RHEA:20661"/>
        <dbReference type="ChEBI" id="CHEBI:15377"/>
        <dbReference type="ChEBI" id="CHEBI:57416"/>
        <dbReference type="ChEBI" id="CHEBI:57822"/>
        <dbReference type="EC" id="3.4.13.22"/>
    </reaction>
</comment>
<keyword evidence="6 9" id="KW-0224">Dipeptidase</keyword>
<evidence type="ECO:0000256" key="3">
    <source>
        <dbReference type="ARBA" id="ARBA00022723"/>
    </source>
</evidence>
<evidence type="ECO:0000256" key="1">
    <source>
        <dbReference type="ARBA" id="ARBA00001362"/>
    </source>
</evidence>